<dbReference type="InterPro" id="IPR036890">
    <property type="entry name" value="HATPase_C_sf"/>
</dbReference>
<keyword evidence="8 14" id="KW-0418">Kinase</keyword>
<dbReference type="Pfam" id="PF00672">
    <property type="entry name" value="HAMP"/>
    <property type="match status" value="1"/>
</dbReference>
<dbReference type="PROSITE" id="PS50885">
    <property type="entry name" value="HAMP"/>
    <property type="match status" value="1"/>
</dbReference>
<dbReference type="CDD" id="cd18774">
    <property type="entry name" value="PDC2_HK_sensor"/>
    <property type="match status" value="1"/>
</dbReference>
<dbReference type="Pfam" id="PF02743">
    <property type="entry name" value="dCache_1"/>
    <property type="match status" value="1"/>
</dbReference>
<dbReference type="SMART" id="SM00387">
    <property type="entry name" value="HATPase_c"/>
    <property type="match status" value="1"/>
</dbReference>
<dbReference type="SUPFAM" id="SSF47384">
    <property type="entry name" value="Homodimeric domain of signal transducing histidine kinase"/>
    <property type="match status" value="1"/>
</dbReference>
<evidence type="ECO:0000256" key="10">
    <source>
        <dbReference type="ARBA" id="ARBA00023136"/>
    </source>
</evidence>
<feature type="transmembrane region" description="Helical" evidence="11">
    <location>
        <begin position="12"/>
        <end position="34"/>
    </location>
</feature>
<reference evidence="14" key="1">
    <citation type="submission" date="2019-08" db="EMBL/GenBank/DDBJ databases">
        <authorList>
            <person name="Kucharzyk K."/>
            <person name="Murdoch R.W."/>
            <person name="Higgins S."/>
            <person name="Loffler F."/>
        </authorList>
    </citation>
    <scope>NUCLEOTIDE SEQUENCE</scope>
</reference>
<evidence type="ECO:0000256" key="8">
    <source>
        <dbReference type="ARBA" id="ARBA00022777"/>
    </source>
</evidence>
<comment type="catalytic activity">
    <reaction evidence="1">
        <text>ATP + protein L-histidine = ADP + protein N-phospho-L-histidine.</text>
        <dbReference type="EC" id="2.7.13.3"/>
    </reaction>
</comment>
<dbReference type="Gene3D" id="6.10.340.10">
    <property type="match status" value="1"/>
</dbReference>
<dbReference type="SUPFAM" id="SSF55874">
    <property type="entry name" value="ATPase domain of HSP90 chaperone/DNA topoisomerase II/histidine kinase"/>
    <property type="match status" value="1"/>
</dbReference>
<protein>
    <recommendedName>
        <fullName evidence="3">histidine kinase</fullName>
        <ecNumber evidence="3">2.7.13.3</ecNumber>
    </recommendedName>
</protein>
<dbReference type="PANTHER" id="PTHR43065">
    <property type="entry name" value="SENSOR HISTIDINE KINASE"/>
    <property type="match status" value="1"/>
</dbReference>
<evidence type="ECO:0000256" key="1">
    <source>
        <dbReference type="ARBA" id="ARBA00000085"/>
    </source>
</evidence>
<organism evidence="14">
    <name type="scientific">bioreactor metagenome</name>
    <dbReference type="NCBI Taxonomy" id="1076179"/>
    <lineage>
        <taxon>unclassified sequences</taxon>
        <taxon>metagenomes</taxon>
        <taxon>ecological metagenomes</taxon>
    </lineage>
</organism>
<feature type="domain" description="Histidine kinase" evidence="12">
    <location>
        <begin position="509"/>
        <end position="726"/>
    </location>
</feature>
<dbReference type="SUPFAM" id="SSF158472">
    <property type="entry name" value="HAMP domain-like"/>
    <property type="match status" value="1"/>
</dbReference>
<evidence type="ECO:0000256" key="3">
    <source>
        <dbReference type="ARBA" id="ARBA00012438"/>
    </source>
</evidence>
<evidence type="ECO:0000256" key="11">
    <source>
        <dbReference type="SAM" id="Phobius"/>
    </source>
</evidence>
<evidence type="ECO:0000256" key="6">
    <source>
        <dbReference type="ARBA" id="ARBA00022679"/>
    </source>
</evidence>
<evidence type="ECO:0000313" key="14">
    <source>
        <dbReference type="EMBL" id="MPL63643.1"/>
    </source>
</evidence>
<dbReference type="InterPro" id="IPR003660">
    <property type="entry name" value="HAMP_dom"/>
</dbReference>
<keyword evidence="7 11" id="KW-0812">Transmembrane</keyword>
<name>A0A644T9M2_9ZZZZ</name>
<comment type="caution">
    <text evidence="14">The sequence shown here is derived from an EMBL/GenBank/DDBJ whole genome shotgun (WGS) entry which is preliminary data.</text>
</comment>
<dbReference type="InterPro" id="IPR036097">
    <property type="entry name" value="HisK_dim/P_sf"/>
</dbReference>
<dbReference type="EC" id="2.7.13.3" evidence="3"/>
<dbReference type="Gene3D" id="3.30.565.10">
    <property type="entry name" value="Histidine kinase-like ATPase, C-terminal domain"/>
    <property type="match status" value="1"/>
</dbReference>
<dbReference type="InterPro" id="IPR003661">
    <property type="entry name" value="HisK_dim/P_dom"/>
</dbReference>
<dbReference type="InterPro" id="IPR003594">
    <property type="entry name" value="HATPase_dom"/>
</dbReference>
<dbReference type="GO" id="GO:0000155">
    <property type="term" value="F:phosphorelay sensor kinase activity"/>
    <property type="evidence" value="ECO:0007669"/>
    <property type="project" value="InterPro"/>
</dbReference>
<dbReference type="Pfam" id="PF02518">
    <property type="entry name" value="HATPase_c"/>
    <property type="match status" value="1"/>
</dbReference>
<accession>A0A644T9M2</accession>
<keyword evidence="9 11" id="KW-1133">Transmembrane helix</keyword>
<dbReference type="GO" id="GO:0005886">
    <property type="term" value="C:plasma membrane"/>
    <property type="evidence" value="ECO:0007669"/>
    <property type="project" value="UniProtKB-SubCell"/>
</dbReference>
<dbReference type="InterPro" id="IPR033479">
    <property type="entry name" value="dCache_1"/>
</dbReference>
<dbReference type="CDD" id="cd06225">
    <property type="entry name" value="HAMP"/>
    <property type="match status" value="1"/>
</dbReference>
<dbReference type="PRINTS" id="PR00344">
    <property type="entry name" value="BCTRLSENSOR"/>
</dbReference>
<dbReference type="AlphaFoldDB" id="A0A644T9M2"/>
<evidence type="ECO:0000259" key="12">
    <source>
        <dbReference type="PROSITE" id="PS50109"/>
    </source>
</evidence>
<evidence type="ECO:0000256" key="7">
    <source>
        <dbReference type="ARBA" id="ARBA00022692"/>
    </source>
</evidence>
<gene>
    <name evidence="14" type="primary">sasA_21</name>
    <name evidence="14" type="ORF">SDC9_09284</name>
</gene>
<keyword evidence="10 11" id="KW-0472">Membrane</keyword>
<feature type="domain" description="HAMP" evidence="13">
    <location>
        <begin position="316"/>
        <end position="369"/>
    </location>
</feature>
<keyword evidence="6 14" id="KW-0808">Transferase</keyword>
<comment type="subcellular location">
    <subcellularLocation>
        <location evidence="2">Cell membrane</location>
        <topology evidence="2">Multi-pass membrane protein</topology>
    </subcellularLocation>
</comment>
<evidence type="ECO:0000256" key="9">
    <source>
        <dbReference type="ARBA" id="ARBA00022989"/>
    </source>
</evidence>
<keyword evidence="4" id="KW-1003">Cell membrane</keyword>
<keyword evidence="5" id="KW-0597">Phosphoprotein</keyword>
<dbReference type="Gene3D" id="1.10.287.130">
    <property type="match status" value="1"/>
</dbReference>
<dbReference type="SMART" id="SM00304">
    <property type="entry name" value="HAMP"/>
    <property type="match status" value="1"/>
</dbReference>
<dbReference type="PROSITE" id="PS50109">
    <property type="entry name" value="HIS_KIN"/>
    <property type="match status" value="1"/>
</dbReference>
<evidence type="ECO:0000259" key="13">
    <source>
        <dbReference type="PROSITE" id="PS50885"/>
    </source>
</evidence>
<evidence type="ECO:0000256" key="2">
    <source>
        <dbReference type="ARBA" id="ARBA00004651"/>
    </source>
</evidence>
<dbReference type="InterPro" id="IPR004358">
    <property type="entry name" value="Sig_transdc_His_kin-like_C"/>
</dbReference>
<evidence type="ECO:0000256" key="5">
    <source>
        <dbReference type="ARBA" id="ARBA00022553"/>
    </source>
</evidence>
<dbReference type="InterPro" id="IPR005467">
    <property type="entry name" value="His_kinase_dom"/>
</dbReference>
<evidence type="ECO:0000256" key="4">
    <source>
        <dbReference type="ARBA" id="ARBA00022475"/>
    </source>
</evidence>
<dbReference type="Gene3D" id="3.30.450.20">
    <property type="entry name" value="PAS domain"/>
    <property type="match status" value="2"/>
</dbReference>
<dbReference type="EMBL" id="VSSQ01000022">
    <property type="protein sequence ID" value="MPL63643.1"/>
    <property type="molecule type" value="Genomic_DNA"/>
</dbReference>
<sequence>MRLIKRWNTNTIKFKLLAFGIIMSILPFLLLGYVQTNTGKTDLQGTIQRHNIDVAQRVAEDTANLLTNMYNILMTAETLDRESLLNGSWKEKQIALYGILKRSSYFKKISIFAADGTEVAAVSREEVITEADGGNLLSIDFSKLDQEGIDIGPVYFTAKGSPMVDLSIPLKELAENKIVGGLSAQVSLRSVMDKIAALHIGQGAYLFMTDRSGRLIAHEDFSQVLLSQSVLESQIVGEFVKEKDGPLLPKSGQYRSYTDKKVLGVFAPIRGVDWGVFIEQPLDKAFAPITASLVKLLQATAIVIIIVVAISIFFGIRFIRPLEALEQGVRRVREGNLNYMIPEMRAEEEYIELVRTFNTMTKELREKTHSLSSEKERLDTIVNGLGVGLLLVDEEGKIHWSNPQIKKWQMAEKADAFCFNIFNEQNKFCADCPLNDTANFRGVGEDLLTTLNIDGRKRYFKHRVYTLTTQKQREPKYLEIIEDVTEQKELERTMLQTDKLTAVGLLASGVAHEINNPLATVAAYTEYLQEKLRTGNIDELYKSGEFQKNLAMIQKHIARCSGITQKLLNFSRQTNDIIEDIDIDHLVEGTIQLVNYQLKKKNIRLMTSLSQTQLWVRGDYNNLQQALLNLFTNAMDSIDKEGKLKITTSVNQGMVEIALQDNGCGISPEHLSRIFDPFYTTKLVGQGTGLGLSITYGIITKLKGEIKIDSQVGLGTQVTLRIPQKV</sequence>
<proteinExistence type="predicted"/>
<dbReference type="Pfam" id="PF00512">
    <property type="entry name" value="HisKA"/>
    <property type="match status" value="1"/>
</dbReference>
<dbReference type="PANTHER" id="PTHR43065:SF42">
    <property type="entry name" value="TWO-COMPONENT SENSOR PPRA"/>
    <property type="match status" value="1"/>
</dbReference>
<feature type="transmembrane region" description="Helical" evidence="11">
    <location>
        <begin position="296"/>
        <end position="316"/>
    </location>
</feature>
<dbReference type="SMART" id="SM00388">
    <property type="entry name" value="HisKA"/>
    <property type="match status" value="1"/>
</dbReference>
<dbReference type="CDD" id="cd00082">
    <property type="entry name" value="HisKA"/>
    <property type="match status" value="1"/>
</dbReference>